<dbReference type="PANTHER" id="PTHR11943:SF1">
    <property type="entry name" value="GALACTOSE-1-PHOSPHATE URIDYLYLTRANSFERASE"/>
    <property type="match status" value="1"/>
</dbReference>
<dbReference type="GO" id="GO:0008270">
    <property type="term" value="F:zinc ion binding"/>
    <property type="evidence" value="ECO:0007669"/>
    <property type="project" value="InterPro"/>
</dbReference>
<comment type="pathway">
    <text evidence="3">Carbohydrate metabolism; galactose metabolism.</text>
</comment>
<dbReference type="PANTHER" id="PTHR11943">
    <property type="entry name" value="GALACTOSE-1-PHOSPHATE URIDYLYLTRANSFERASE"/>
    <property type="match status" value="1"/>
</dbReference>
<sequence length="362" mass="40275">MTAKKTSAKLADGRDLFYFDDADSQLPADRKADARNLDARPAVAEMRLDALSGDWISVAASRHGRAFLPPASECPLCPSTDTFLSEVPDRFDVAVFENKNPSFGPDLAEVDDKNYWVEPNLPLGLTKPSIGRCEVVVFSPEHEGSLASQSETRIRTILDALADRTDAIMRMPGVRTVFPFENRGQEIGVTLHHPHGQIYAYPYVTPTQEKVFASISRHGQSLFQDILEFEQGSERELIRGEHFTAFVPFAARWPIEVSILPHRHVQNLTDLSGDELAELTSVYSRVLRAVDAIYETPTPYVAGWHQAPNFDGGENFRLQFKLTSPRRAADKLKFLAGSESAMGAFIADFPPETTAARLREVL</sequence>
<keyword evidence="10" id="KW-0299">Galactose metabolism</keyword>
<evidence type="ECO:0000256" key="3">
    <source>
        <dbReference type="ARBA" id="ARBA00004947"/>
    </source>
</evidence>
<dbReference type="GO" id="GO:0033499">
    <property type="term" value="P:galactose catabolic process via UDP-galactose, Leloir pathway"/>
    <property type="evidence" value="ECO:0007669"/>
    <property type="project" value="TreeGrafter"/>
</dbReference>
<keyword evidence="11" id="KW-0119">Carbohydrate metabolism</keyword>
<comment type="catalytic activity">
    <reaction evidence="1">
        <text>alpha-D-galactose 1-phosphate + UDP-alpha-D-glucose = alpha-D-glucose 1-phosphate + UDP-alpha-D-galactose</text>
        <dbReference type="Rhea" id="RHEA:13989"/>
        <dbReference type="ChEBI" id="CHEBI:58336"/>
        <dbReference type="ChEBI" id="CHEBI:58601"/>
        <dbReference type="ChEBI" id="CHEBI:58885"/>
        <dbReference type="ChEBI" id="CHEBI:66914"/>
        <dbReference type="EC" id="2.7.7.12"/>
    </reaction>
</comment>
<dbReference type="PIRSF" id="PIRSF000808">
    <property type="entry name" value="GalT"/>
    <property type="match status" value="1"/>
</dbReference>
<evidence type="ECO:0000256" key="6">
    <source>
        <dbReference type="ARBA" id="ARBA00022679"/>
    </source>
</evidence>
<comment type="cofactor">
    <cofactor evidence="2">
        <name>Zn(2+)</name>
        <dbReference type="ChEBI" id="CHEBI:29105"/>
    </cofactor>
</comment>
<evidence type="ECO:0000256" key="4">
    <source>
        <dbReference type="ARBA" id="ARBA00010951"/>
    </source>
</evidence>
<accession>A0A6J6BF74</accession>
<keyword evidence="8" id="KW-0479">Metal-binding</keyword>
<evidence type="ECO:0000256" key="8">
    <source>
        <dbReference type="ARBA" id="ARBA00022723"/>
    </source>
</evidence>
<dbReference type="InterPro" id="IPR005849">
    <property type="entry name" value="GalP_Utransf_N"/>
</dbReference>
<evidence type="ECO:0000256" key="9">
    <source>
        <dbReference type="ARBA" id="ARBA00022833"/>
    </source>
</evidence>
<comment type="similarity">
    <text evidence="4">Belongs to the galactose-1-phosphate uridylyltransferase type 1 family.</text>
</comment>
<dbReference type="GO" id="GO:0008108">
    <property type="term" value="F:UDP-glucose:hexose-1-phosphate uridylyltransferase activity"/>
    <property type="evidence" value="ECO:0007669"/>
    <property type="project" value="UniProtKB-EC"/>
</dbReference>
<dbReference type="Gene3D" id="3.30.428.10">
    <property type="entry name" value="HIT-like"/>
    <property type="match status" value="2"/>
</dbReference>
<dbReference type="InterPro" id="IPR036265">
    <property type="entry name" value="HIT-like_sf"/>
</dbReference>
<keyword evidence="6" id="KW-0808">Transferase</keyword>
<dbReference type="NCBIfam" id="TIGR00209">
    <property type="entry name" value="galT_1"/>
    <property type="match status" value="1"/>
</dbReference>
<evidence type="ECO:0000256" key="7">
    <source>
        <dbReference type="ARBA" id="ARBA00022695"/>
    </source>
</evidence>
<dbReference type="SUPFAM" id="SSF54197">
    <property type="entry name" value="HIT-like"/>
    <property type="match status" value="2"/>
</dbReference>
<dbReference type="Pfam" id="PF01087">
    <property type="entry name" value="GalP_UDP_transf"/>
    <property type="match status" value="1"/>
</dbReference>
<gene>
    <name evidence="15" type="ORF">UFOPK1410_00517</name>
</gene>
<evidence type="ECO:0000256" key="12">
    <source>
        <dbReference type="ARBA" id="ARBA00030549"/>
    </source>
</evidence>
<protein>
    <recommendedName>
        <fullName evidence="12">UDP-glucose--hexose-1-phosphate uridylyltransferase</fullName>
        <ecNumber evidence="5">2.7.7.12</ecNumber>
    </recommendedName>
    <alternativeName>
        <fullName evidence="12">UDP-glucose--hexose-1-phosphate uridylyltransferase</fullName>
    </alternativeName>
</protein>
<dbReference type="EC" id="2.7.7.12" evidence="5"/>
<evidence type="ECO:0000256" key="5">
    <source>
        <dbReference type="ARBA" id="ARBA00012384"/>
    </source>
</evidence>
<evidence type="ECO:0000256" key="2">
    <source>
        <dbReference type="ARBA" id="ARBA00001947"/>
    </source>
</evidence>
<feature type="domain" description="Galactose-1-phosphate uridyl transferase C-terminal" evidence="14">
    <location>
        <begin position="216"/>
        <end position="360"/>
    </location>
</feature>
<keyword evidence="7" id="KW-0548">Nucleotidyltransferase</keyword>
<proteinExistence type="inferred from homology"/>
<dbReference type="Pfam" id="PF02744">
    <property type="entry name" value="GalP_UDP_tr_C"/>
    <property type="match status" value="1"/>
</dbReference>
<evidence type="ECO:0000256" key="10">
    <source>
        <dbReference type="ARBA" id="ARBA00023144"/>
    </source>
</evidence>
<dbReference type="InterPro" id="IPR001937">
    <property type="entry name" value="GalP_UDPtransf1"/>
</dbReference>
<evidence type="ECO:0000259" key="14">
    <source>
        <dbReference type="Pfam" id="PF02744"/>
    </source>
</evidence>
<evidence type="ECO:0000313" key="15">
    <source>
        <dbReference type="EMBL" id="CAB4537049.1"/>
    </source>
</evidence>
<dbReference type="InterPro" id="IPR005850">
    <property type="entry name" value="GalP_Utransf_C"/>
</dbReference>
<dbReference type="InterPro" id="IPR019779">
    <property type="entry name" value="GalP_UDPtransf1_His-AS"/>
</dbReference>
<dbReference type="EMBL" id="CAEZSH010000048">
    <property type="protein sequence ID" value="CAB4537049.1"/>
    <property type="molecule type" value="Genomic_DNA"/>
</dbReference>
<dbReference type="GO" id="GO:0005737">
    <property type="term" value="C:cytoplasm"/>
    <property type="evidence" value="ECO:0007669"/>
    <property type="project" value="TreeGrafter"/>
</dbReference>
<dbReference type="UniPathway" id="UPA00214"/>
<keyword evidence="9" id="KW-0862">Zinc</keyword>
<reference evidence="15" key="1">
    <citation type="submission" date="2020-05" db="EMBL/GenBank/DDBJ databases">
        <authorList>
            <person name="Chiriac C."/>
            <person name="Salcher M."/>
            <person name="Ghai R."/>
            <person name="Kavagutti S V."/>
        </authorList>
    </citation>
    <scope>NUCLEOTIDE SEQUENCE</scope>
</reference>
<evidence type="ECO:0000256" key="11">
    <source>
        <dbReference type="ARBA" id="ARBA00023277"/>
    </source>
</evidence>
<name>A0A6J6BF74_9ZZZZ</name>
<dbReference type="PROSITE" id="PS00117">
    <property type="entry name" value="GAL_P_UDP_TRANSF_I"/>
    <property type="match status" value="1"/>
</dbReference>
<dbReference type="AlphaFoldDB" id="A0A6J6BF74"/>
<evidence type="ECO:0000256" key="1">
    <source>
        <dbReference type="ARBA" id="ARBA00001107"/>
    </source>
</evidence>
<organism evidence="15">
    <name type="scientific">freshwater metagenome</name>
    <dbReference type="NCBI Taxonomy" id="449393"/>
    <lineage>
        <taxon>unclassified sequences</taxon>
        <taxon>metagenomes</taxon>
        <taxon>ecological metagenomes</taxon>
    </lineage>
</organism>
<feature type="domain" description="Galactose-1-phosphate uridyl transferase N-terminal" evidence="13">
    <location>
        <begin position="72"/>
        <end position="204"/>
    </location>
</feature>
<evidence type="ECO:0000259" key="13">
    <source>
        <dbReference type="Pfam" id="PF01087"/>
    </source>
</evidence>